<gene>
    <name evidence="2" type="ORF">PFTANZ_06218</name>
</gene>
<dbReference type="Proteomes" id="UP000030708">
    <property type="component" value="Unassembled WGS sequence"/>
</dbReference>
<dbReference type="AlphaFoldDB" id="A0A024VXK9"/>
<reference evidence="2 3" key="2">
    <citation type="submission" date="2013-02" db="EMBL/GenBank/DDBJ databases">
        <title>The Genome Sequence of Plasmodium falciparum Tanzania (2000708).</title>
        <authorList>
            <consortium name="The Broad Institute Genome Sequencing Platform"/>
            <consortium name="The Broad Institute Genome Sequencing Center for Infectious Disease"/>
            <person name="Neafsey D."/>
            <person name="Cheeseman I."/>
            <person name="Volkman S."/>
            <person name="Adams J."/>
            <person name="Walker B."/>
            <person name="Young S.K."/>
            <person name="Zeng Q."/>
            <person name="Gargeya S."/>
            <person name="Fitzgerald M."/>
            <person name="Haas B."/>
            <person name="Abouelleil A."/>
            <person name="Alvarado L."/>
            <person name="Arachchi H.M."/>
            <person name="Berlin A.M."/>
            <person name="Chapman S.B."/>
            <person name="Dewar J."/>
            <person name="Goldberg J."/>
            <person name="Griggs A."/>
            <person name="Gujja S."/>
            <person name="Hansen M."/>
            <person name="Howarth C."/>
            <person name="Imamovic A."/>
            <person name="Larimer J."/>
            <person name="McCowan C."/>
            <person name="Murphy C."/>
            <person name="Neiman D."/>
            <person name="Pearson M."/>
            <person name="Priest M."/>
            <person name="Roberts A."/>
            <person name="Saif S."/>
            <person name="Shea T."/>
            <person name="Sisk P."/>
            <person name="Sykes S."/>
            <person name="Wortman J."/>
            <person name="Nusbaum C."/>
            <person name="Birren B."/>
        </authorList>
    </citation>
    <scope>NUCLEOTIDE SEQUENCE [LARGE SCALE GENOMIC DNA]</scope>
    <source>
        <strain evidence="3">Tanzania (2000708)</strain>
    </source>
</reference>
<evidence type="ECO:0000313" key="2">
    <source>
        <dbReference type="EMBL" id="ETW33063.1"/>
    </source>
</evidence>
<keyword evidence="1" id="KW-1133">Transmembrane helix</keyword>
<protein>
    <recommendedName>
        <fullName evidence="4">Surface antigen</fullName>
    </recommendedName>
</protein>
<feature type="transmembrane region" description="Helical" evidence="1">
    <location>
        <begin position="375"/>
        <end position="396"/>
    </location>
</feature>
<keyword evidence="1" id="KW-0472">Membrane</keyword>
<organism evidence="2 3">
    <name type="scientific">Plasmodium falciparum Tanzania</name>
    <name type="common">2000708</name>
    <dbReference type="NCBI Taxonomy" id="1036725"/>
    <lineage>
        <taxon>Eukaryota</taxon>
        <taxon>Sar</taxon>
        <taxon>Alveolata</taxon>
        <taxon>Apicomplexa</taxon>
        <taxon>Aconoidasida</taxon>
        <taxon>Haemosporida</taxon>
        <taxon>Plasmodiidae</taxon>
        <taxon>Plasmodium</taxon>
        <taxon>Plasmodium (Laverania)</taxon>
    </lineage>
</organism>
<evidence type="ECO:0008006" key="4">
    <source>
        <dbReference type="Google" id="ProtNLM"/>
    </source>
</evidence>
<accession>A0A024VXK9</accession>
<name>A0A024VXK9_PLAFA</name>
<evidence type="ECO:0000313" key="3">
    <source>
        <dbReference type="Proteomes" id="UP000030708"/>
    </source>
</evidence>
<reference evidence="2 3" key="1">
    <citation type="submission" date="2013-02" db="EMBL/GenBank/DDBJ databases">
        <title>The Genome Annotation of Plasmodium falciparum Tanzania (2000708).</title>
        <authorList>
            <consortium name="The Broad Institute Genome Sequencing Platform"/>
            <consortium name="The Broad Institute Genome Sequencing Center for Infectious Disease"/>
            <person name="Neafsey D."/>
            <person name="Hoffman S."/>
            <person name="Volkman S."/>
            <person name="Rosenthal P."/>
            <person name="Walker B."/>
            <person name="Young S.K."/>
            <person name="Zeng Q."/>
            <person name="Gargeya S."/>
            <person name="Fitzgerald M."/>
            <person name="Haas B."/>
            <person name="Abouelleil A."/>
            <person name="Allen A.W."/>
            <person name="Alvarado L."/>
            <person name="Arachchi H.M."/>
            <person name="Berlin A.M."/>
            <person name="Chapman S.B."/>
            <person name="Gainer-Dewar J."/>
            <person name="Goldberg J."/>
            <person name="Griggs A."/>
            <person name="Gujja S."/>
            <person name="Hansen M."/>
            <person name="Howarth C."/>
            <person name="Imamovic A."/>
            <person name="Ireland A."/>
            <person name="Larimer J."/>
            <person name="McCowan C."/>
            <person name="Murphy C."/>
            <person name="Pearson M."/>
            <person name="Poon T.W."/>
            <person name="Priest M."/>
            <person name="Roberts A."/>
            <person name="Saif S."/>
            <person name="Shea T."/>
            <person name="Sisk P."/>
            <person name="Sykes S."/>
            <person name="Wortman J."/>
            <person name="Nusbaum C."/>
            <person name="Birren B."/>
        </authorList>
    </citation>
    <scope>NUCLEOTIDE SEQUENCE [LARGE SCALE GENOMIC DNA]</scope>
    <source>
        <strain evidence="3">Tanzania (2000708)</strain>
    </source>
</reference>
<proteinExistence type="predicted"/>
<keyword evidence="1" id="KW-0812">Transmembrane</keyword>
<dbReference type="Pfam" id="PF02009">
    <property type="entry name" value="RIFIN"/>
    <property type="match status" value="1"/>
</dbReference>
<dbReference type="NCBIfam" id="TIGR01477">
    <property type="entry name" value="RIFIN"/>
    <property type="match status" value="1"/>
</dbReference>
<dbReference type="EMBL" id="KI926909">
    <property type="protein sequence ID" value="ETW33063.1"/>
    <property type="molecule type" value="Genomic_DNA"/>
</dbReference>
<evidence type="ECO:0000256" key="1">
    <source>
        <dbReference type="SAM" id="Phobius"/>
    </source>
</evidence>
<sequence length="416" mass="46121">MSTLEKELLETYEEKFGGKNHIMLKSGRYSNDDDKSVGSSSCECTDIDNAKLKKTKGRDKYLKHLKGRCTRGIYFCSLGTVILTYIGLKAAKAAAVAASTSFGKSYMVCASSISVLHMFTHESVTAVLQSGKLCECELYMPNYDNDPEMQAVMQDFGRQTSQRFEEYNECMIENRQKCKEQCDKEIQKIILKDKIEKELTVKFGALHTHITIEDIPTCICDKSLSDKVEKTCLNCGGILGTVVPGWGILGSIGFYGFVNSIAIDVAVKEGIAKVLHELKEITALEILLNNKLEALVTPETYACTNALNKSIMAAKLTICKASPQPAPCSPKLFDLSVIAPKVHNATMEGINTAKAAEVNTWNTAFSSPAFFSNPIVISAIVLICIAVILLIIYLILRYRRKKQMNKKLKYIKLLKE</sequence>
<dbReference type="InterPro" id="IPR006373">
    <property type="entry name" value="VSA_Rifin"/>
</dbReference>